<protein>
    <submittedName>
        <fullName evidence="2">16226_t:CDS:1</fullName>
    </submittedName>
</protein>
<dbReference type="Proteomes" id="UP000789570">
    <property type="component" value="Unassembled WGS sequence"/>
</dbReference>
<reference evidence="2" key="1">
    <citation type="submission" date="2021-06" db="EMBL/GenBank/DDBJ databases">
        <authorList>
            <person name="Kallberg Y."/>
            <person name="Tangrot J."/>
            <person name="Rosling A."/>
        </authorList>
    </citation>
    <scope>NUCLEOTIDE SEQUENCE</scope>
    <source>
        <strain evidence="2">UK204</strain>
    </source>
</reference>
<evidence type="ECO:0000313" key="3">
    <source>
        <dbReference type="Proteomes" id="UP000789570"/>
    </source>
</evidence>
<dbReference type="EMBL" id="CAJVPQ010007035">
    <property type="protein sequence ID" value="CAG8692230.1"/>
    <property type="molecule type" value="Genomic_DNA"/>
</dbReference>
<feature type="compositionally biased region" description="Polar residues" evidence="1">
    <location>
        <begin position="160"/>
        <end position="169"/>
    </location>
</feature>
<sequence>PTKIGQPKNHSDSTKIDQQKNVSSMRCIEARIISKLIRLDDQLLEKFYNDEIQPILTDNQYYSLEVSETDDKTLKVCRMRKWVYNYVEFASNEEKASVNASVWTRIRYNRSLKSYVGRYSNVHYSLVHEDTNNIEEKDDSHNGNYADSFEEDNRERRSRSLVSTEYNSNYEKDDD</sequence>
<name>A0A9N9EU31_9GLOM</name>
<proteinExistence type="predicted"/>
<comment type="caution">
    <text evidence="2">The sequence shown here is derived from an EMBL/GenBank/DDBJ whole genome shotgun (WGS) entry which is preliminary data.</text>
</comment>
<feature type="region of interest" description="Disordered" evidence="1">
    <location>
        <begin position="133"/>
        <end position="175"/>
    </location>
</feature>
<dbReference type="OrthoDB" id="2349711at2759"/>
<feature type="non-terminal residue" evidence="2">
    <location>
        <position position="175"/>
    </location>
</feature>
<organism evidence="2 3">
    <name type="scientific">Funneliformis caledonium</name>
    <dbReference type="NCBI Taxonomy" id="1117310"/>
    <lineage>
        <taxon>Eukaryota</taxon>
        <taxon>Fungi</taxon>
        <taxon>Fungi incertae sedis</taxon>
        <taxon>Mucoromycota</taxon>
        <taxon>Glomeromycotina</taxon>
        <taxon>Glomeromycetes</taxon>
        <taxon>Glomerales</taxon>
        <taxon>Glomeraceae</taxon>
        <taxon>Funneliformis</taxon>
    </lineage>
</organism>
<evidence type="ECO:0000313" key="2">
    <source>
        <dbReference type="EMBL" id="CAG8692230.1"/>
    </source>
</evidence>
<gene>
    <name evidence="2" type="ORF">FCALED_LOCUS13024</name>
</gene>
<dbReference type="AlphaFoldDB" id="A0A9N9EU31"/>
<accession>A0A9N9EU31</accession>
<evidence type="ECO:0000256" key="1">
    <source>
        <dbReference type="SAM" id="MobiDB-lite"/>
    </source>
</evidence>
<keyword evidence="3" id="KW-1185">Reference proteome</keyword>